<evidence type="ECO:0000313" key="2">
    <source>
        <dbReference type="EMBL" id="KHJ66283.1"/>
    </source>
</evidence>
<dbReference type="InterPro" id="IPR019626">
    <property type="entry name" value="Stress-induced_KGG_rpt"/>
</dbReference>
<feature type="region of interest" description="Disordered" evidence="1">
    <location>
        <begin position="20"/>
        <end position="84"/>
    </location>
</feature>
<feature type="compositionally biased region" description="Basic and acidic residues" evidence="1">
    <location>
        <begin position="41"/>
        <end position="52"/>
    </location>
</feature>
<gene>
    <name evidence="2" type="ORF">QU24_20155</name>
</gene>
<sequence>MYFAIKIKDAKAHDVFSHHVNDHASRGKTMAQHRGGSGNFADDKQKASEAGKKGGQQSGGSFKDDPQKASEAGKKGGKSSNKGS</sequence>
<dbReference type="AlphaFoldDB" id="A0A0B1QZS1"/>
<protein>
    <submittedName>
        <fullName evidence="2">Stress-induced bacterial acidophilic repeat motif</fullName>
    </submittedName>
</protein>
<name>A0A0B1QZS1_9GAMM</name>
<reference evidence="2 3" key="1">
    <citation type="submission" date="2014-11" db="EMBL/GenBank/DDBJ databases">
        <title>Genome sequencing of Pantoea rodasii ND03.</title>
        <authorList>
            <person name="Muhamad Yunos N.Y."/>
            <person name="Chan K.-G."/>
        </authorList>
    </citation>
    <scope>NUCLEOTIDE SEQUENCE [LARGE SCALE GENOMIC DNA]</scope>
    <source>
        <strain evidence="2 3">ND03</strain>
    </source>
</reference>
<organism evidence="2 3">
    <name type="scientific">Pantoea rodasii</name>
    <dbReference type="NCBI Taxonomy" id="1076549"/>
    <lineage>
        <taxon>Bacteria</taxon>
        <taxon>Pseudomonadati</taxon>
        <taxon>Pseudomonadota</taxon>
        <taxon>Gammaproteobacteria</taxon>
        <taxon>Enterobacterales</taxon>
        <taxon>Erwiniaceae</taxon>
        <taxon>Pantoea</taxon>
    </lineage>
</organism>
<evidence type="ECO:0000313" key="3">
    <source>
        <dbReference type="Proteomes" id="UP000030853"/>
    </source>
</evidence>
<dbReference type="Proteomes" id="UP000030853">
    <property type="component" value="Unassembled WGS sequence"/>
</dbReference>
<dbReference type="Pfam" id="PF10685">
    <property type="entry name" value="KGG"/>
    <property type="match status" value="2"/>
</dbReference>
<evidence type="ECO:0000256" key="1">
    <source>
        <dbReference type="SAM" id="MobiDB-lite"/>
    </source>
</evidence>
<proteinExistence type="predicted"/>
<accession>A0A0B1QZS1</accession>
<comment type="caution">
    <text evidence="2">The sequence shown here is derived from an EMBL/GenBank/DDBJ whole genome shotgun (WGS) entry which is preliminary data.</text>
</comment>
<dbReference type="EMBL" id="JTJJ01000088">
    <property type="protein sequence ID" value="KHJ66283.1"/>
    <property type="molecule type" value="Genomic_DNA"/>
</dbReference>
<feature type="compositionally biased region" description="Basic and acidic residues" evidence="1">
    <location>
        <begin position="62"/>
        <end position="74"/>
    </location>
</feature>